<dbReference type="InterPro" id="IPR004090">
    <property type="entry name" value="Chemotax_Me-accpt_rcpt"/>
</dbReference>
<keyword evidence="6" id="KW-1133">Transmembrane helix</keyword>
<dbReference type="Gene3D" id="6.10.340.10">
    <property type="match status" value="1"/>
</dbReference>
<dbReference type="PANTHER" id="PTHR32089:SF112">
    <property type="entry name" value="LYSOZYME-LIKE PROTEIN-RELATED"/>
    <property type="match status" value="1"/>
</dbReference>
<dbReference type="GO" id="GO:0006935">
    <property type="term" value="P:chemotaxis"/>
    <property type="evidence" value="ECO:0007669"/>
    <property type="project" value="InterPro"/>
</dbReference>
<dbReference type="PROSITE" id="PS50111">
    <property type="entry name" value="CHEMOTAXIS_TRANSDUC_2"/>
    <property type="match status" value="1"/>
</dbReference>
<dbReference type="Pfam" id="PF00015">
    <property type="entry name" value="MCPsignal"/>
    <property type="match status" value="1"/>
</dbReference>
<dbReference type="PANTHER" id="PTHR32089">
    <property type="entry name" value="METHYL-ACCEPTING CHEMOTAXIS PROTEIN MCPB"/>
    <property type="match status" value="1"/>
</dbReference>
<dbReference type="SMART" id="SM00283">
    <property type="entry name" value="MA"/>
    <property type="match status" value="1"/>
</dbReference>
<dbReference type="InterPro" id="IPR000727">
    <property type="entry name" value="T_SNARE_dom"/>
</dbReference>
<comment type="subcellular location">
    <subcellularLocation>
        <location evidence="1">Cell inner membrane</location>
        <topology evidence="1">Multi-pass membrane protein</topology>
    </subcellularLocation>
</comment>
<proteinExistence type="inferred from homology"/>
<evidence type="ECO:0000259" key="9">
    <source>
        <dbReference type="PROSITE" id="PS50885"/>
    </source>
</evidence>
<evidence type="ECO:0000259" key="8">
    <source>
        <dbReference type="PROSITE" id="PS50192"/>
    </source>
</evidence>
<keyword evidence="11" id="KW-1185">Reference proteome</keyword>
<evidence type="ECO:0000313" key="10">
    <source>
        <dbReference type="EMBL" id="SHM97758.1"/>
    </source>
</evidence>
<evidence type="ECO:0000256" key="4">
    <source>
        <dbReference type="ARBA" id="ARBA00029447"/>
    </source>
</evidence>
<keyword evidence="6" id="KW-0812">Transmembrane</keyword>
<dbReference type="Gene3D" id="1.10.287.950">
    <property type="entry name" value="Methyl-accepting chemotaxis protein"/>
    <property type="match status" value="1"/>
</dbReference>
<feature type="transmembrane region" description="Helical" evidence="6">
    <location>
        <begin position="188"/>
        <end position="207"/>
    </location>
</feature>
<comment type="similarity">
    <text evidence="4">Belongs to the methyl-accepting chemotaxis (MCP) protein family.</text>
</comment>
<feature type="transmembrane region" description="Helical" evidence="6">
    <location>
        <begin position="12"/>
        <end position="30"/>
    </location>
</feature>
<dbReference type="PROSITE" id="PS50192">
    <property type="entry name" value="T_SNARE"/>
    <property type="match status" value="1"/>
</dbReference>
<feature type="domain" description="HAMP" evidence="9">
    <location>
        <begin position="209"/>
        <end position="262"/>
    </location>
</feature>
<dbReference type="EMBL" id="FRBW01000004">
    <property type="protein sequence ID" value="SHM97758.1"/>
    <property type="molecule type" value="Genomic_DNA"/>
</dbReference>
<keyword evidence="3 5" id="KW-0807">Transducer</keyword>
<dbReference type="OrthoDB" id="369026at2"/>
<evidence type="ECO:0000256" key="5">
    <source>
        <dbReference type="PROSITE-ProRule" id="PRU00284"/>
    </source>
</evidence>
<dbReference type="GO" id="GO:0005886">
    <property type="term" value="C:plasma membrane"/>
    <property type="evidence" value="ECO:0007669"/>
    <property type="project" value="UniProtKB-SubCell"/>
</dbReference>
<accession>A0A1M7N2J8</accession>
<dbReference type="Pfam" id="PF00672">
    <property type="entry name" value="HAMP"/>
    <property type="match status" value="1"/>
</dbReference>
<dbReference type="InterPro" id="IPR004089">
    <property type="entry name" value="MCPsignal_dom"/>
</dbReference>
<feature type="domain" description="Methyl-accepting transducer" evidence="7">
    <location>
        <begin position="303"/>
        <end position="539"/>
    </location>
</feature>
<dbReference type="AlphaFoldDB" id="A0A1M7N2J8"/>
<keyword evidence="2" id="KW-0997">Cell inner membrane</keyword>
<organism evidence="10 11">
    <name type="scientific">Roseibium suaedae</name>
    <dbReference type="NCBI Taxonomy" id="735517"/>
    <lineage>
        <taxon>Bacteria</taxon>
        <taxon>Pseudomonadati</taxon>
        <taxon>Pseudomonadota</taxon>
        <taxon>Alphaproteobacteria</taxon>
        <taxon>Hyphomicrobiales</taxon>
        <taxon>Stappiaceae</taxon>
        <taxon>Roseibium</taxon>
    </lineage>
</organism>
<dbReference type="PROSITE" id="PS50885">
    <property type="entry name" value="HAMP"/>
    <property type="match status" value="1"/>
</dbReference>
<evidence type="ECO:0000256" key="1">
    <source>
        <dbReference type="ARBA" id="ARBA00004429"/>
    </source>
</evidence>
<evidence type="ECO:0000259" key="7">
    <source>
        <dbReference type="PROSITE" id="PS50111"/>
    </source>
</evidence>
<evidence type="ECO:0000256" key="6">
    <source>
        <dbReference type="SAM" id="Phobius"/>
    </source>
</evidence>
<evidence type="ECO:0000313" key="11">
    <source>
        <dbReference type="Proteomes" id="UP000186002"/>
    </source>
</evidence>
<dbReference type="RefSeq" id="WP_073014754.1">
    <property type="nucleotide sequence ID" value="NZ_FRBW01000004.1"/>
</dbReference>
<evidence type="ECO:0000256" key="3">
    <source>
        <dbReference type="ARBA" id="ARBA00023224"/>
    </source>
</evidence>
<evidence type="ECO:0000256" key="2">
    <source>
        <dbReference type="ARBA" id="ARBA00022519"/>
    </source>
</evidence>
<dbReference type="STRING" id="735517.SAMN05444272_3674"/>
<reference evidence="10 11" key="1">
    <citation type="submission" date="2016-11" db="EMBL/GenBank/DDBJ databases">
        <authorList>
            <person name="Jaros S."/>
            <person name="Januszkiewicz K."/>
            <person name="Wedrychowicz H."/>
        </authorList>
    </citation>
    <scope>NUCLEOTIDE SEQUENCE [LARGE SCALE GENOMIC DNA]</scope>
    <source>
        <strain evidence="10 11">DSM 22153</strain>
    </source>
</reference>
<dbReference type="PRINTS" id="PR00260">
    <property type="entry name" value="CHEMTRNSDUCR"/>
</dbReference>
<keyword evidence="2" id="KW-1003">Cell membrane</keyword>
<name>A0A1M7N2J8_9HYPH</name>
<gene>
    <name evidence="10" type="ORF">SAMN05444272_3674</name>
</gene>
<dbReference type="SUPFAM" id="SSF58104">
    <property type="entry name" value="Methyl-accepting chemotaxis protein (MCP) signaling domain"/>
    <property type="match status" value="1"/>
</dbReference>
<dbReference type="Proteomes" id="UP000186002">
    <property type="component" value="Unassembled WGS sequence"/>
</dbReference>
<dbReference type="GO" id="GO:0004888">
    <property type="term" value="F:transmembrane signaling receptor activity"/>
    <property type="evidence" value="ECO:0007669"/>
    <property type="project" value="InterPro"/>
</dbReference>
<keyword evidence="6" id="KW-0472">Membrane</keyword>
<feature type="domain" description="T-SNARE coiled-coil homology" evidence="8">
    <location>
        <begin position="455"/>
        <end position="517"/>
    </location>
</feature>
<protein>
    <submittedName>
        <fullName evidence="10">Methyl-accepting chemotaxis protein</fullName>
    </submittedName>
</protein>
<dbReference type="GO" id="GO:0007165">
    <property type="term" value="P:signal transduction"/>
    <property type="evidence" value="ECO:0007669"/>
    <property type="project" value="UniProtKB-KW"/>
</dbReference>
<dbReference type="InterPro" id="IPR003660">
    <property type="entry name" value="HAMP_dom"/>
</dbReference>
<sequence length="559" mass="58120">MLKNITIVHKILAVVAVMGIAALGIAGVAYTKLNSLEQTFTRIGKSEEAAREAMDLRIDIVAISRMTYQFATSADKAADFKAEAKRRADEMLGRLPKLEAVADAEEKKQLTDIKATLESYFLKVNEMIDTAAKDPSNTTAITSGLAAALQGQKTVTDTVKVYSTYTAKKMADQRTAAADEAHAAGTSLIVTALIALIVGAGFGIFVARVSISKPISRVVTLLKHLAEGQHDMEITGTDRGDEVGDLARAALVFKEQSLENARMTAEAEAQSAKAEAQQKLLFRKLAEQFEQSVGGIVSSLSASAGQLEGAAQSMSSNAIHTSEQSGSVAAASEQASSNVQTVAAATEELTASVREIASQVELSSTMSGQAVNDADAAANKVHGLSNAAQKIGDIVELINGIAAQTNLLALNATIEAARAGEAGKGFAVVAAEVKQLADQTAKATTEIASQIAEIQGSTTESAEAINEVAETIRKISEISTAVSGAVEEQASATHEISRNVQQASVGTAEVSTAIGSVTSAAQNSSEAANHVLSASADLSRQAETLRSEVNRFLSGIRAA</sequence>